<evidence type="ECO:0000313" key="2">
    <source>
        <dbReference type="EMBL" id="REF83282.1"/>
    </source>
</evidence>
<comment type="caution">
    <text evidence="2">The sequence shown here is derived from an EMBL/GenBank/DDBJ whole genome shotgun (WGS) entry which is preliminary data.</text>
</comment>
<feature type="region of interest" description="Disordered" evidence="1">
    <location>
        <begin position="1"/>
        <end position="20"/>
    </location>
</feature>
<evidence type="ECO:0000313" key="3">
    <source>
        <dbReference type="Proteomes" id="UP000256900"/>
    </source>
</evidence>
<organism evidence="2 3">
    <name type="scientific">Methylovirgula ligni</name>
    <dbReference type="NCBI Taxonomy" id="569860"/>
    <lineage>
        <taxon>Bacteria</taxon>
        <taxon>Pseudomonadati</taxon>
        <taxon>Pseudomonadota</taxon>
        <taxon>Alphaproteobacteria</taxon>
        <taxon>Hyphomicrobiales</taxon>
        <taxon>Beijerinckiaceae</taxon>
        <taxon>Methylovirgula</taxon>
    </lineage>
</organism>
<sequence length="65" mass="6983">MIRQPFEAATGGLPNTNAGDRASVATQELDTAFAAFRETLAEFDAALANLEVYLNRPFPEAPPCL</sequence>
<name>A0A3D9YR02_9HYPH</name>
<reference evidence="2 3" key="1">
    <citation type="submission" date="2018-08" db="EMBL/GenBank/DDBJ databases">
        <title>Genomic Encyclopedia of Type Strains, Phase IV (KMG-IV): sequencing the most valuable type-strain genomes for metagenomic binning, comparative biology and taxonomic classification.</title>
        <authorList>
            <person name="Goeker M."/>
        </authorList>
    </citation>
    <scope>NUCLEOTIDE SEQUENCE [LARGE SCALE GENOMIC DNA]</scope>
    <source>
        <strain evidence="2 3">BW863</strain>
    </source>
</reference>
<accession>A0A3D9YR02</accession>
<dbReference type="EMBL" id="QUMO01000006">
    <property type="protein sequence ID" value="REF83282.1"/>
    <property type="molecule type" value="Genomic_DNA"/>
</dbReference>
<evidence type="ECO:0000256" key="1">
    <source>
        <dbReference type="SAM" id="MobiDB-lite"/>
    </source>
</evidence>
<dbReference type="Proteomes" id="UP000256900">
    <property type="component" value="Unassembled WGS sequence"/>
</dbReference>
<protein>
    <submittedName>
        <fullName evidence="2">Uncharacterized protein</fullName>
    </submittedName>
</protein>
<proteinExistence type="predicted"/>
<dbReference type="AlphaFoldDB" id="A0A3D9YR02"/>
<keyword evidence="3" id="KW-1185">Reference proteome</keyword>
<dbReference type="RefSeq" id="WP_115837841.1">
    <property type="nucleotide sequence ID" value="NZ_CP025086.1"/>
</dbReference>
<gene>
    <name evidence="2" type="ORF">DES32_3198</name>
</gene>